<dbReference type="OrthoDB" id="9811204at2"/>
<evidence type="ECO:0000256" key="1">
    <source>
        <dbReference type="SAM" id="Phobius"/>
    </source>
</evidence>
<feature type="transmembrane region" description="Helical" evidence="1">
    <location>
        <begin position="75"/>
        <end position="98"/>
    </location>
</feature>
<proteinExistence type="predicted"/>
<feature type="transmembrane region" description="Helical" evidence="1">
    <location>
        <begin position="110"/>
        <end position="131"/>
    </location>
</feature>
<sequence>MLSADDALRGLSSAWALFLGRREAIRGFDTSFRGFWQSFLAIVFVLPIYVLFVGAERRMILSDQPADLPFGDVAFALWRLIALVIDWIAFPLLMAVLARPLGIAGRYVRLIVAFNWGGPIVAALMAVPAVLLSYAGIGEAGASMLLLVALAALIRFRLITARAALDCGFGMAAALVAIELLLSLVLGQLISRIAAY</sequence>
<protein>
    <recommendedName>
        <fullName evidence="4">Yip1-like protein</fullName>
    </recommendedName>
</protein>
<evidence type="ECO:0008006" key="4">
    <source>
        <dbReference type="Google" id="ProtNLM"/>
    </source>
</evidence>
<feature type="transmembrane region" description="Helical" evidence="1">
    <location>
        <begin position="35"/>
        <end position="55"/>
    </location>
</feature>
<gene>
    <name evidence="2" type="ORF">EDC22_108109</name>
</gene>
<dbReference type="Proteomes" id="UP000295678">
    <property type="component" value="Unassembled WGS sequence"/>
</dbReference>
<dbReference type="RefSeq" id="WP_132807198.1">
    <property type="nucleotide sequence ID" value="NZ_SMAK01000008.1"/>
</dbReference>
<name>A0A4R3M6Z8_9HYPH</name>
<dbReference type="EMBL" id="SMAK01000008">
    <property type="protein sequence ID" value="TCT08796.1"/>
    <property type="molecule type" value="Genomic_DNA"/>
</dbReference>
<keyword evidence="1" id="KW-0472">Membrane</keyword>
<keyword evidence="1" id="KW-1133">Transmembrane helix</keyword>
<evidence type="ECO:0000313" key="2">
    <source>
        <dbReference type="EMBL" id="TCT08796.1"/>
    </source>
</evidence>
<feature type="transmembrane region" description="Helical" evidence="1">
    <location>
        <begin position="168"/>
        <end position="190"/>
    </location>
</feature>
<organism evidence="2 3">
    <name type="scientific">Tepidamorphus gemmatus</name>
    <dbReference type="NCBI Taxonomy" id="747076"/>
    <lineage>
        <taxon>Bacteria</taxon>
        <taxon>Pseudomonadati</taxon>
        <taxon>Pseudomonadota</taxon>
        <taxon>Alphaproteobacteria</taxon>
        <taxon>Hyphomicrobiales</taxon>
        <taxon>Tepidamorphaceae</taxon>
        <taxon>Tepidamorphus</taxon>
    </lineage>
</organism>
<keyword evidence="1" id="KW-0812">Transmembrane</keyword>
<keyword evidence="3" id="KW-1185">Reference proteome</keyword>
<feature type="transmembrane region" description="Helical" evidence="1">
    <location>
        <begin position="137"/>
        <end position="156"/>
    </location>
</feature>
<dbReference type="AlphaFoldDB" id="A0A4R3M6Z8"/>
<evidence type="ECO:0000313" key="3">
    <source>
        <dbReference type="Proteomes" id="UP000295678"/>
    </source>
</evidence>
<comment type="caution">
    <text evidence="2">The sequence shown here is derived from an EMBL/GenBank/DDBJ whole genome shotgun (WGS) entry which is preliminary data.</text>
</comment>
<accession>A0A4R3M6Z8</accession>
<reference evidence="2 3" key="1">
    <citation type="submission" date="2019-03" db="EMBL/GenBank/DDBJ databases">
        <title>Genomic Encyclopedia of Type Strains, Phase IV (KMG-IV): sequencing the most valuable type-strain genomes for metagenomic binning, comparative biology and taxonomic classification.</title>
        <authorList>
            <person name="Goeker M."/>
        </authorList>
    </citation>
    <scope>NUCLEOTIDE SEQUENCE [LARGE SCALE GENOMIC DNA]</scope>
    <source>
        <strain evidence="2 3">DSM 19345</strain>
    </source>
</reference>